<dbReference type="InterPro" id="IPR016088">
    <property type="entry name" value="Chalcone_isomerase_3-sand"/>
</dbReference>
<sequence length="201" mass="21290">MPLIKGILKGTRILATFALVSASLFVGVPAFAATCPDVKLPAKAMVGETNLVLNGIGLRKATFFSVKVYVAGLYLPQKSGDAEQILATDQSWQLVLHFVRDVDSDDIHDALAEGFENATDGKVEAILPQIDAINTLVPDLKVGDRLTFTHEAGRGISVNFNNSSNGAVDGTDLAATLLAIWLGEEPPNEDLKTGLLGGECE</sequence>
<name>A0A382B912_9ZZZZ</name>
<dbReference type="SUPFAM" id="SSF54626">
    <property type="entry name" value="Chalcone isomerase"/>
    <property type="match status" value="1"/>
</dbReference>
<feature type="domain" description="Chalcone isomerase" evidence="1">
    <location>
        <begin position="34"/>
        <end position="197"/>
    </location>
</feature>
<proteinExistence type="predicted"/>
<protein>
    <recommendedName>
        <fullName evidence="1">Chalcone isomerase domain-containing protein</fullName>
    </recommendedName>
</protein>
<evidence type="ECO:0000313" key="2">
    <source>
        <dbReference type="EMBL" id="SVB09782.1"/>
    </source>
</evidence>
<dbReference type="GO" id="GO:0016872">
    <property type="term" value="F:intramolecular lyase activity"/>
    <property type="evidence" value="ECO:0007669"/>
    <property type="project" value="InterPro"/>
</dbReference>
<dbReference type="InterPro" id="IPR016087">
    <property type="entry name" value="Chalcone_isomerase"/>
</dbReference>
<reference evidence="2" key="1">
    <citation type="submission" date="2018-05" db="EMBL/GenBank/DDBJ databases">
        <authorList>
            <person name="Lanie J.A."/>
            <person name="Ng W.-L."/>
            <person name="Kazmierczak K.M."/>
            <person name="Andrzejewski T.M."/>
            <person name="Davidsen T.M."/>
            <person name="Wayne K.J."/>
            <person name="Tettelin H."/>
            <person name="Glass J.I."/>
            <person name="Rusch D."/>
            <person name="Podicherti R."/>
            <person name="Tsui H.-C.T."/>
            <person name="Winkler M.E."/>
        </authorList>
    </citation>
    <scope>NUCLEOTIDE SEQUENCE</scope>
</reference>
<dbReference type="EMBL" id="UINC01028572">
    <property type="protein sequence ID" value="SVB09782.1"/>
    <property type="molecule type" value="Genomic_DNA"/>
</dbReference>
<accession>A0A382B912</accession>
<dbReference type="Pfam" id="PF16036">
    <property type="entry name" value="Chalcone_3"/>
    <property type="match status" value="1"/>
</dbReference>
<gene>
    <name evidence="2" type="ORF">METZ01_LOCUS162636</name>
</gene>
<dbReference type="Gene3D" id="3.50.70.10">
    <property type="match status" value="1"/>
</dbReference>
<organism evidence="2">
    <name type="scientific">marine metagenome</name>
    <dbReference type="NCBI Taxonomy" id="408172"/>
    <lineage>
        <taxon>unclassified sequences</taxon>
        <taxon>metagenomes</taxon>
        <taxon>ecological metagenomes</taxon>
    </lineage>
</organism>
<dbReference type="AlphaFoldDB" id="A0A382B912"/>
<evidence type="ECO:0000259" key="1">
    <source>
        <dbReference type="Pfam" id="PF16036"/>
    </source>
</evidence>
<dbReference type="InterPro" id="IPR036298">
    <property type="entry name" value="Chalcone_isomerase_sf"/>
</dbReference>